<dbReference type="Proteomes" id="UP000670092">
    <property type="component" value="Unassembled WGS sequence"/>
</dbReference>
<gene>
    <name evidence="1" type="ORF">I7I52_11516</name>
</gene>
<accession>A0A8H7YDM0</accession>
<sequence length="77" mass="8979">MCGKALSVEERGIKMRALTQPETLNPKPQTPDSTLQERFLQTGAPEIHQHMVLHFIPLERIFRTERSIRFFSQMLKS</sequence>
<reference evidence="1 2" key="1">
    <citation type="submission" date="2021-01" db="EMBL/GenBank/DDBJ databases">
        <title>Chromosome-level genome assembly of a human fungal pathogen reveals clustering of transcriptionally co-regulated genes.</title>
        <authorList>
            <person name="Voorhies M."/>
            <person name="Cohen S."/>
            <person name="Shea T.P."/>
            <person name="Petrus S."/>
            <person name="Munoz J.F."/>
            <person name="Poplawski S."/>
            <person name="Goldman W.E."/>
            <person name="Michael T."/>
            <person name="Cuomo C.A."/>
            <person name="Sil A."/>
            <person name="Beyhan S."/>
        </authorList>
    </citation>
    <scope>NUCLEOTIDE SEQUENCE [LARGE SCALE GENOMIC DNA]</scope>
    <source>
        <strain evidence="1 2">G184AR</strain>
    </source>
</reference>
<organism evidence="1 2">
    <name type="scientific">Ajellomyces capsulatus</name>
    <name type="common">Darling's disease fungus</name>
    <name type="synonym">Histoplasma capsulatum</name>
    <dbReference type="NCBI Taxonomy" id="5037"/>
    <lineage>
        <taxon>Eukaryota</taxon>
        <taxon>Fungi</taxon>
        <taxon>Dikarya</taxon>
        <taxon>Ascomycota</taxon>
        <taxon>Pezizomycotina</taxon>
        <taxon>Eurotiomycetes</taxon>
        <taxon>Eurotiomycetidae</taxon>
        <taxon>Onygenales</taxon>
        <taxon>Ajellomycetaceae</taxon>
        <taxon>Histoplasma</taxon>
    </lineage>
</organism>
<evidence type="ECO:0000313" key="2">
    <source>
        <dbReference type="Proteomes" id="UP000670092"/>
    </source>
</evidence>
<protein>
    <submittedName>
        <fullName evidence="1">Uncharacterized protein</fullName>
    </submittedName>
</protein>
<comment type="caution">
    <text evidence="1">The sequence shown here is derived from an EMBL/GenBank/DDBJ whole genome shotgun (WGS) entry which is preliminary data.</text>
</comment>
<name>A0A8H7YDM0_AJECA</name>
<dbReference type="VEuPathDB" id="FungiDB:I7I52_11516"/>
<dbReference type="EMBL" id="JAEVHI010000007">
    <property type="protein sequence ID" value="KAG5287669.1"/>
    <property type="molecule type" value="Genomic_DNA"/>
</dbReference>
<evidence type="ECO:0000313" key="1">
    <source>
        <dbReference type="EMBL" id="KAG5287669.1"/>
    </source>
</evidence>
<dbReference type="AlphaFoldDB" id="A0A8H7YDM0"/>
<proteinExistence type="predicted"/>